<protein>
    <recommendedName>
        <fullName evidence="1">At1g61320/AtMIF1 LRR domain-containing protein</fullName>
    </recommendedName>
</protein>
<evidence type="ECO:0000313" key="2">
    <source>
        <dbReference type="EMBL" id="KAG0527014.1"/>
    </source>
</evidence>
<dbReference type="PANTHER" id="PTHR32153">
    <property type="entry name" value="OJ000223_09.16 PROTEIN"/>
    <property type="match status" value="1"/>
</dbReference>
<dbReference type="InterPro" id="IPR036047">
    <property type="entry name" value="F-box-like_dom_sf"/>
</dbReference>
<reference evidence="2" key="2">
    <citation type="submission" date="2020-10" db="EMBL/GenBank/DDBJ databases">
        <authorList>
            <person name="Cooper E.A."/>
            <person name="Brenton Z.W."/>
            <person name="Flinn B.S."/>
            <person name="Jenkins J."/>
            <person name="Shu S."/>
            <person name="Flowers D."/>
            <person name="Luo F."/>
            <person name="Wang Y."/>
            <person name="Xia P."/>
            <person name="Barry K."/>
            <person name="Daum C."/>
            <person name="Lipzen A."/>
            <person name="Yoshinaga Y."/>
            <person name="Schmutz J."/>
            <person name="Saski C."/>
            <person name="Vermerris W."/>
            <person name="Kresovich S."/>
        </authorList>
    </citation>
    <scope>NUCLEOTIDE SEQUENCE</scope>
</reference>
<reference evidence="2" key="1">
    <citation type="journal article" date="2019" name="BMC Genomics">
        <title>A new reference genome for Sorghum bicolor reveals high levels of sequence similarity between sweet and grain genotypes: implications for the genetics of sugar metabolism.</title>
        <authorList>
            <person name="Cooper E.A."/>
            <person name="Brenton Z.W."/>
            <person name="Flinn B.S."/>
            <person name="Jenkins J."/>
            <person name="Shu S."/>
            <person name="Flowers D."/>
            <person name="Luo F."/>
            <person name="Wang Y."/>
            <person name="Xia P."/>
            <person name="Barry K."/>
            <person name="Daum C."/>
            <person name="Lipzen A."/>
            <person name="Yoshinaga Y."/>
            <person name="Schmutz J."/>
            <person name="Saski C."/>
            <person name="Vermerris W."/>
            <person name="Kresovich S."/>
        </authorList>
    </citation>
    <scope>NUCLEOTIDE SEQUENCE</scope>
</reference>
<comment type="caution">
    <text evidence="2">The sequence shown here is derived from an EMBL/GenBank/DDBJ whole genome shotgun (WGS) entry which is preliminary data.</text>
</comment>
<evidence type="ECO:0000313" key="3">
    <source>
        <dbReference type="Proteomes" id="UP000807115"/>
    </source>
</evidence>
<proteinExistence type="predicted"/>
<dbReference type="EMBL" id="CM027685">
    <property type="protein sequence ID" value="KAG0527014.1"/>
    <property type="molecule type" value="Genomic_DNA"/>
</dbReference>
<dbReference type="SUPFAM" id="SSF81383">
    <property type="entry name" value="F-box domain"/>
    <property type="match status" value="1"/>
</dbReference>
<dbReference type="KEGG" id="sbi:8057581"/>
<organism evidence="2 3">
    <name type="scientific">Sorghum bicolor</name>
    <name type="common">Sorghum</name>
    <name type="synonym">Sorghum vulgare</name>
    <dbReference type="NCBI Taxonomy" id="4558"/>
    <lineage>
        <taxon>Eukaryota</taxon>
        <taxon>Viridiplantae</taxon>
        <taxon>Streptophyta</taxon>
        <taxon>Embryophyta</taxon>
        <taxon>Tracheophyta</taxon>
        <taxon>Spermatophyta</taxon>
        <taxon>Magnoliopsida</taxon>
        <taxon>Liliopsida</taxon>
        <taxon>Poales</taxon>
        <taxon>Poaceae</taxon>
        <taxon>PACMAD clade</taxon>
        <taxon>Panicoideae</taxon>
        <taxon>Andropogonodae</taxon>
        <taxon>Andropogoneae</taxon>
        <taxon>Sorghinae</taxon>
        <taxon>Sorghum</taxon>
    </lineage>
</organism>
<dbReference type="AlphaFoldDB" id="A0A921QSM9"/>
<dbReference type="Gramene" id="OQU82134">
    <property type="protein sequence ID" value="OQU82134"/>
    <property type="gene ID" value="SORBI_3006G179300"/>
</dbReference>
<dbReference type="Gene3D" id="3.80.10.10">
    <property type="entry name" value="Ribonuclease Inhibitor"/>
    <property type="match status" value="1"/>
</dbReference>
<dbReference type="InterPro" id="IPR055357">
    <property type="entry name" value="LRR_At1g61320_AtMIF1"/>
</dbReference>
<evidence type="ECO:0000259" key="1">
    <source>
        <dbReference type="Pfam" id="PF23622"/>
    </source>
</evidence>
<dbReference type="SUPFAM" id="SSF52047">
    <property type="entry name" value="RNI-like"/>
    <property type="match status" value="1"/>
</dbReference>
<dbReference type="Proteomes" id="UP000807115">
    <property type="component" value="Chromosome 6"/>
</dbReference>
<accession>A0A921QSM9</accession>
<dbReference type="InterPro" id="IPR032675">
    <property type="entry name" value="LRR_dom_sf"/>
</dbReference>
<dbReference type="OrthoDB" id="692734at2759"/>
<feature type="domain" description="At1g61320/AtMIF1 LRR" evidence="1">
    <location>
        <begin position="187"/>
        <end position="470"/>
    </location>
</feature>
<dbReference type="OMA" id="KECDLIW"/>
<dbReference type="InterPro" id="IPR044997">
    <property type="entry name" value="F-box_plant"/>
</dbReference>
<gene>
    <name evidence="2" type="ORF">BDA96_06G196100</name>
</gene>
<dbReference type="Pfam" id="PF23622">
    <property type="entry name" value="LRR_At1g61320_AtMIF1"/>
    <property type="match status" value="1"/>
</dbReference>
<name>A0A921QSM9_SORBI</name>
<dbReference type="Gramene" id="EES11266">
    <property type="protein sequence ID" value="EES11266"/>
    <property type="gene ID" value="SORBI_3006G179300"/>
</dbReference>
<sequence length="494" mass="57303">MPRQLGQKVFTRSGSGAEQMTAAMQATQMQGQEREQEDRISELPDHILMNILDRFEEEPRNAVRTCVLSKRWRHIPGLLSIIVLDVAYYEANSDYTDDEVAQANVSLVEATKSILAHKSQHTINYLSIKFYLRDESIDIIRSVDNAMANREVIKADFTIIPEEPETSCISGRRFMTFLDGYTRAFGGLTGLCLCCLRFSKFDMPNVLCACKKLEHLILNRCDAGIGSVLQIEHPQLSHLSIIYCACDRIELNQLPRLTHLTCQSWRPSHDTYPLTFGYVPKLSVLILSSMSSVYHRNIRLSEFLRNVTIVNLDLNFQSRKIWIQPEATRPLAPLLRNLQMLRLRFIHEKCDLSWTMFILEAAPLLKEINIQVWDHVCNANEEDMSREELQMQQEFFKIESDHLSWEAHDFKHYNLSKLTIEGFQVEEKLKSYIRQVLKTAVNLELVALRKRRLCGKCRIRPSSMAYPQNEEQKDLIWTQISDQISSNARIRFFP</sequence>